<dbReference type="NCBIfam" id="NF041519">
    <property type="entry name" value="bluetail"/>
    <property type="match status" value="1"/>
</dbReference>
<dbReference type="GO" id="GO:0005509">
    <property type="term" value="F:calcium ion binding"/>
    <property type="evidence" value="ECO:0007669"/>
    <property type="project" value="InterPro"/>
</dbReference>
<evidence type="ECO:0000256" key="6">
    <source>
        <dbReference type="ARBA" id="ARBA00023026"/>
    </source>
</evidence>
<dbReference type="InterPro" id="IPR011049">
    <property type="entry name" value="Serralysin-like_metalloprot_C"/>
</dbReference>
<keyword evidence="9" id="KW-1185">Reference proteome</keyword>
<reference evidence="8 9" key="1">
    <citation type="submission" date="2017-12" db="EMBL/GenBank/DDBJ databases">
        <title>Genomes of bacteria within cyanobacterial aggregates.</title>
        <authorList>
            <person name="Cai H."/>
        </authorList>
    </citation>
    <scope>NUCLEOTIDE SEQUENCE [LARGE SCALE GENOMIC DNA]</scope>
    <source>
        <strain evidence="8 9">TH16</strain>
        <plasmid evidence="8 9">unnamed1</plasmid>
    </source>
</reference>
<gene>
    <name evidence="8" type="ORF">C0V82_22075</name>
</gene>
<evidence type="ECO:0000313" key="9">
    <source>
        <dbReference type="Proteomes" id="UP000234752"/>
    </source>
</evidence>
<keyword evidence="6" id="KW-0843">Virulence</keyword>
<dbReference type="InterPro" id="IPR050557">
    <property type="entry name" value="RTX_toxin/Mannuronan_C5-epim"/>
</dbReference>
<evidence type="ECO:0000256" key="2">
    <source>
        <dbReference type="ARBA" id="ARBA00004613"/>
    </source>
</evidence>
<dbReference type="Pfam" id="PF00353">
    <property type="entry name" value="HemolysinCabind"/>
    <property type="match status" value="4"/>
</dbReference>
<accession>A0A2K9NKD8</accession>
<dbReference type="GO" id="GO:0090729">
    <property type="term" value="F:toxin activity"/>
    <property type="evidence" value="ECO:0007669"/>
    <property type="project" value="UniProtKB-KW"/>
</dbReference>
<proteinExistence type="predicted"/>
<keyword evidence="4" id="KW-0800">Toxin</keyword>
<protein>
    <submittedName>
        <fullName evidence="8">Uncharacterized protein</fullName>
    </submittedName>
</protein>
<keyword evidence="7" id="KW-0472">Membrane</keyword>
<dbReference type="PANTHER" id="PTHR38340:SF1">
    <property type="entry name" value="S-LAYER PROTEIN"/>
    <property type="match status" value="1"/>
</dbReference>
<dbReference type="AlphaFoldDB" id="A0A2K9NKD8"/>
<dbReference type="Proteomes" id="UP000234752">
    <property type="component" value="Plasmid unnamed1"/>
</dbReference>
<comment type="subcellular location">
    <subcellularLocation>
        <location evidence="1">Membrane</location>
    </subcellularLocation>
    <subcellularLocation>
        <location evidence="2">Secreted</location>
    </subcellularLocation>
</comment>
<dbReference type="OrthoDB" id="7298860at2"/>
<evidence type="ECO:0000256" key="7">
    <source>
        <dbReference type="ARBA" id="ARBA00023136"/>
    </source>
</evidence>
<evidence type="ECO:0000256" key="5">
    <source>
        <dbReference type="ARBA" id="ARBA00022737"/>
    </source>
</evidence>
<keyword evidence="8" id="KW-0614">Plasmid</keyword>
<dbReference type="InterPro" id="IPR001343">
    <property type="entry name" value="Hemolysn_Ca-bd"/>
</dbReference>
<dbReference type="InterPro" id="IPR048165">
    <property type="entry name" value="Bluetail_dom"/>
</dbReference>
<geneLocation type="plasmid" evidence="8 9">
    <name>unnamed1</name>
</geneLocation>
<dbReference type="InterPro" id="IPR003995">
    <property type="entry name" value="RTX_toxin_determinant-A"/>
</dbReference>
<dbReference type="GO" id="GO:0016020">
    <property type="term" value="C:membrane"/>
    <property type="evidence" value="ECO:0007669"/>
    <property type="project" value="UniProtKB-SubCell"/>
</dbReference>
<organism evidence="8 9">
    <name type="scientific">Niveispirillum cyanobacteriorum</name>
    <dbReference type="NCBI Taxonomy" id="1612173"/>
    <lineage>
        <taxon>Bacteria</taxon>
        <taxon>Pseudomonadati</taxon>
        <taxon>Pseudomonadota</taxon>
        <taxon>Alphaproteobacteria</taxon>
        <taxon>Rhodospirillales</taxon>
        <taxon>Azospirillaceae</taxon>
        <taxon>Niveispirillum</taxon>
    </lineage>
</organism>
<dbReference type="KEGG" id="ncb:C0V82_22075"/>
<dbReference type="SUPFAM" id="SSF51120">
    <property type="entry name" value="beta-Roll"/>
    <property type="match status" value="4"/>
</dbReference>
<dbReference type="GO" id="GO:0005576">
    <property type="term" value="C:extracellular region"/>
    <property type="evidence" value="ECO:0007669"/>
    <property type="project" value="UniProtKB-SubCell"/>
</dbReference>
<dbReference type="PANTHER" id="PTHR38340">
    <property type="entry name" value="S-LAYER PROTEIN"/>
    <property type="match status" value="1"/>
</dbReference>
<evidence type="ECO:0000256" key="1">
    <source>
        <dbReference type="ARBA" id="ARBA00004370"/>
    </source>
</evidence>
<sequence>MADWQTKMVKTSAQAGKLSAAEVVAIARSNLGLAVGAAADMDFVREVATIAEGANNSFFVTDGEIRGSVLAAVRYELINARAQNDHWLLAGAFVGTPPDNWTSGLRAGDIVRLNWTTGTGAAETDHTFIVTGTVDGGLTLIDNRGRGNITAESTLTTTALAAMAPNEVVIYRLRAEFEAGKGTAAADRLTIGANGSASVDGGNGNDAITGGAFADLLIGGAGNDVLVGAGGSDLLRGGLGVDEMQGGIGNDHYEVDATTDKVAENAGEGTDTVYTLVSYTLPDNVENLVITGVASQTATGNALDNIIWGYNGNDTLLGGAGNDALSGGTGNDLLNGGTGADVMAGGTGNDAYVVDDEGDQVTELNLGGTDEVQTTLSTYRLGTYVENLTYKGSAVFTGLGNTLANKITGGAGADTLDGGSGNDTLIGGAGNDVYIVDASGDVVTEAAGGGIDTVMSGIVRYSLGAEVENLTYTGRDGFTGTGNALNNIITGGDGADRLNGGNGNDTLIGGTGVDTLVGSSGVDVLTGGADKDLFQYASVIESRGTGTLTATIMDRITDLDLGTTGGDWQDRIDLPFTVKTVLEGTTALTGTSLAAAIFTLFSTGPLAKTTVTAGLFSYGEQTYLIVTGATAGSVFSTDDFIVNITGFTGTLDMGDLI</sequence>
<evidence type="ECO:0000256" key="4">
    <source>
        <dbReference type="ARBA" id="ARBA00022656"/>
    </source>
</evidence>
<dbReference type="PRINTS" id="PR00313">
    <property type="entry name" value="CABNDNGRPT"/>
</dbReference>
<keyword evidence="3" id="KW-0964">Secreted</keyword>
<dbReference type="InterPro" id="IPR018511">
    <property type="entry name" value="Hemolysin-typ_Ca-bd_CS"/>
</dbReference>
<evidence type="ECO:0000313" key="8">
    <source>
        <dbReference type="EMBL" id="AUN33096.1"/>
    </source>
</evidence>
<dbReference type="PROSITE" id="PS00330">
    <property type="entry name" value="HEMOLYSIN_CALCIUM"/>
    <property type="match status" value="5"/>
</dbReference>
<dbReference type="Gene3D" id="2.150.10.10">
    <property type="entry name" value="Serralysin-like metalloprotease, C-terminal"/>
    <property type="match status" value="3"/>
</dbReference>
<dbReference type="EMBL" id="CP025613">
    <property type="protein sequence ID" value="AUN33096.1"/>
    <property type="molecule type" value="Genomic_DNA"/>
</dbReference>
<dbReference type="PRINTS" id="PR01488">
    <property type="entry name" value="RTXTOXINA"/>
</dbReference>
<keyword evidence="5" id="KW-0677">Repeat</keyword>
<evidence type="ECO:0000256" key="3">
    <source>
        <dbReference type="ARBA" id="ARBA00022525"/>
    </source>
</evidence>
<dbReference type="RefSeq" id="WP_102114617.1">
    <property type="nucleotide sequence ID" value="NZ_BMGN01000019.1"/>
</dbReference>
<name>A0A2K9NKD8_9PROT</name>